<dbReference type="EMBL" id="NEXV01000096">
    <property type="protein sequence ID" value="PIG88740.1"/>
    <property type="molecule type" value="Genomic_DNA"/>
</dbReference>
<protein>
    <submittedName>
        <fullName evidence="2">Uncharacterized protein</fullName>
    </submittedName>
</protein>
<comment type="caution">
    <text evidence="2">The sequence shown here is derived from an EMBL/GenBank/DDBJ whole genome shotgun (WGS) entry which is preliminary data.</text>
</comment>
<evidence type="ECO:0000256" key="1">
    <source>
        <dbReference type="SAM" id="MobiDB-lite"/>
    </source>
</evidence>
<sequence>MLDATEVPFDASQFAFRTNFDGFSTANPALTIQLEQAKNRYRDELLTFESQDKDAREQYKDAKDNGLTTAPFGHWAPENYPSWDQAKKSLMAAGAQLTQIAMEAFGRAYQDKFGKEQSDFNQAAYQAGHHPELF</sequence>
<keyword evidence="3" id="KW-1185">Reference proteome</keyword>
<reference evidence="2 3" key="1">
    <citation type="submission" date="2017-05" db="EMBL/GenBank/DDBJ databases">
        <title>Genome sequence for an aflatoxigenic pathogen of Argentinian peanut, Aspergillus arachidicola.</title>
        <authorList>
            <person name="Moore G."/>
            <person name="Beltz S.B."/>
            <person name="Mack B.M."/>
        </authorList>
    </citation>
    <scope>NUCLEOTIDE SEQUENCE [LARGE SCALE GENOMIC DNA]</scope>
    <source>
        <strain evidence="2 3">CBS 117610</strain>
    </source>
</reference>
<organism evidence="2 3">
    <name type="scientific">Aspergillus arachidicola</name>
    <dbReference type="NCBI Taxonomy" id="656916"/>
    <lineage>
        <taxon>Eukaryota</taxon>
        <taxon>Fungi</taxon>
        <taxon>Dikarya</taxon>
        <taxon>Ascomycota</taxon>
        <taxon>Pezizomycotina</taxon>
        <taxon>Eurotiomycetes</taxon>
        <taxon>Eurotiomycetidae</taxon>
        <taxon>Eurotiales</taxon>
        <taxon>Aspergillaceae</taxon>
        <taxon>Aspergillus</taxon>
        <taxon>Aspergillus subgen. Circumdati</taxon>
    </lineage>
</organism>
<name>A0A2G7G7B7_9EURO</name>
<proteinExistence type="predicted"/>
<dbReference type="Proteomes" id="UP000231358">
    <property type="component" value="Unassembled WGS sequence"/>
</dbReference>
<evidence type="ECO:0000313" key="3">
    <source>
        <dbReference type="Proteomes" id="UP000231358"/>
    </source>
</evidence>
<gene>
    <name evidence="2" type="ORF">AARAC_000506</name>
</gene>
<feature type="region of interest" description="Disordered" evidence="1">
    <location>
        <begin position="52"/>
        <end position="73"/>
    </location>
</feature>
<evidence type="ECO:0000313" key="2">
    <source>
        <dbReference type="EMBL" id="PIG88740.1"/>
    </source>
</evidence>
<accession>A0A2G7G7B7</accession>
<dbReference type="AlphaFoldDB" id="A0A2G7G7B7"/>
<feature type="compositionally biased region" description="Basic and acidic residues" evidence="1">
    <location>
        <begin position="52"/>
        <end position="64"/>
    </location>
</feature>